<evidence type="ECO:0000256" key="1">
    <source>
        <dbReference type="SAM" id="SignalP"/>
    </source>
</evidence>
<gene>
    <name evidence="2" type="primary">MT2</name>
</gene>
<reference evidence="2" key="1">
    <citation type="submission" date="2017-11" db="EMBL/GenBank/DDBJ databases">
        <authorList>
            <person name="Han C.G."/>
        </authorList>
    </citation>
    <scope>NUCLEOTIDE SEQUENCE</scope>
</reference>
<protein>
    <submittedName>
        <fullName evidence="2">Metallothionein 2</fullName>
    </submittedName>
</protein>
<feature type="chain" id="PRO_5017186955" evidence="1">
    <location>
        <begin position="18"/>
        <end position="93"/>
    </location>
</feature>
<accession>A0A386IP32</accession>
<keyword evidence="1" id="KW-0732">Signal</keyword>
<name>A0A386IP32_9ANNE</name>
<sequence length="93" mass="9914">MPFLFLTLVLTVVGVRFSSYYNQTSYIKPVRVRSSKVYERQNACQNCDKNCCGSSACGSAKCGNVNCKCGADCKCTGSPECATQCAKGSCAAK</sequence>
<dbReference type="EMBL" id="MG519786">
    <property type="protein sequence ID" value="AYD59974.1"/>
    <property type="molecule type" value="mRNA"/>
</dbReference>
<dbReference type="AlphaFoldDB" id="A0A386IP32"/>
<feature type="signal peptide" evidence="1">
    <location>
        <begin position="1"/>
        <end position="17"/>
    </location>
</feature>
<evidence type="ECO:0000313" key="2">
    <source>
        <dbReference type="EMBL" id="AYD59974.1"/>
    </source>
</evidence>
<organism evidence="2">
    <name type="scientific">Libyodrilus violaceus</name>
    <dbReference type="NCBI Taxonomy" id="3266063"/>
    <lineage>
        <taxon>Eukaryota</taxon>
        <taxon>Metazoa</taxon>
        <taxon>Spiralia</taxon>
        <taxon>Lophotrochozoa</taxon>
        <taxon>Annelida</taxon>
        <taxon>Clitellata</taxon>
        <taxon>Oligochaeta</taxon>
        <taxon>Crassiclitellata</taxon>
        <taxon>Lumbricina</taxon>
        <taxon>Eudrilidae</taxon>
        <taxon>Polytoreutinae</taxon>
        <taxon>Libyodrilus</taxon>
    </lineage>
</organism>
<proteinExistence type="evidence at transcript level"/>